<reference evidence="2" key="1">
    <citation type="journal article" date="2008" name="Nat. Genet.">
        <title>The Pristionchus pacificus genome provides a unique perspective on nematode lifestyle and parasitism.</title>
        <authorList>
            <person name="Dieterich C."/>
            <person name="Clifton S.W."/>
            <person name="Schuster L.N."/>
            <person name="Chinwalla A."/>
            <person name="Delehaunty K."/>
            <person name="Dinkelacker I."/>
            <person name="Fulton L."/>
            <person name="Fulton R."/>
            <person name="Godfrey J."/>
            <person name="Minx P."/>
            <person name="Mitreva M."/>
            <person name="Roeseler W."/>
            <person name="Tian H."/>
            <person name="Witte H."/>
            <person name="Yang S.P."/>
            <person name="Wilson R.K."/>
            <person name="Sommer R.J."/>
        </authorList>
    </citation>
    <scope>NUCLEOTIDE SEQUENCE [LARGE SCALE GENOMIC DNA]</scope>
    <source>
        <strain evidence="2">PS312</strain>
    </source>
</reference>
<dbReference type="EnsemblMetazoa" id="PPA37554.1">
    <property type="protein sequence ID" value="PPA37554.1"/>
    <property type="gene ID" value="WBGene00275923"/>
</dbReference>
<evidence type="ECO:0000313" key="1">
    <source>
        <dbReference type="EnsemblMetazoa" id="PPA37554.1"/>
    </source>
</evidence>
<reference evidence="1" key="2">
    <citation type="submission" date="2022-06" db="UniProtKB">
        <authorList>
            <consortium name="EnsemblMetazoa"/>
        </authorList>
    </citation>
    <scope>IDENTIFICATION</scope>
    <source>
        <strain evidence="1">PS312</strain>
    </source>
</reference>
<evidence type="ECO:0000313" key="2">
    <source>
        <dbReference type="Proteomes" id="UP000005239"/>
    </source>
</evidence>
<sequence length="110" mass="12093">MFLKGKSDRGCISSLLPSLFTSFSILNVERTSGVRPLYLCDIQFCICLQDAADNAKSDICEPVTTQACALVQTMRNVFPVGASFTSSSFIHLRIPATPPDHSKDYINFPD</sequence>
<protein>
    <submittedName>
        <fullName evidence="1">Uncharacterized protein</fullName>
    </submittedName>
</protein>
<dbReference type="AlphaFoldDB" id="A0A2A6BAK9"/>
<accession>A0A8R1UPM8</accession>
<gene>
    <name evidence="1" type="primary">WBGene00275923</name>
</gene>
<dbReference type="Proteomes" id="UP000005239">
    <property type="component" value="Unassembled WGS sequence"/>
</dbReference>
<name>A0A2A6BAK9_PRIPA</name>
<accession>A0A2A6BAK9</accession>
<organism evidence="1 2">
    <name type="scientific">Pristionchus pacificus</name>
    <name type="common">Parasitic nematode worm</name>
    <dbReference type="NCBI Taxonomy" id="54126"/>
    <lineage>
        <taxon>Eukaryota</taxon>
        <taxon>Metazoa</taxon>
        <taxon>Ecdysozoa</taxon>
        <taxon>Nematoda</taxon>
        <taxon>Chromadorea</taxon>
        <taxon>Rhabditida</taxon>
        <taxon>Rhabditina</taxon>
        <taxon>Diplogasteromorpha</taxon>
        <taxon>Diplogasteroidea</taxon>
        <taxon>Neodiplogasteridae</taxon>
        <taxon>Pristionchus</taxon>
    </lineage>
</organism>
<keyword evidence="2" id="KW-1185">Reference proteome</keyword>
<proteinExistence type="predicted"/>